<dbReference type="InterPro" id="IPR006140">
    <property type="entry name" value="D-isomer_DH_NAD-bd"/>
</dbReference>
<dbReference type="GO" id="GO:0051287">
    <property type="term" value="F:NAD binding"/>
    <property type="evidence" value="ECO:0007669"/>
    <property type="project" value="InterPro"/>
</dbReference>
<gene>
    <name evidence="4" type="ORF">FPZ12_021190</name>
</gene>
<dbReference type="Gene3D" id="3.40.50.720">
    <property type="entry name" value="NAD(P)-binding Rossmann-like Domain"/>
    <property type="match status" value="2"/>
</dbReference>
<accession>A0A5N0V2Z3</accession>
<dbReference type="PANTHER" id="PTHR43333">
    <property type="entry name" value="2-HACID_DH_C DOMAIN-CONTAINING PROTEIN"/>
    <property type="match status" value="1"/>
</dbReference>
<dbReference type="GO" id="GO:0016616">
    <property type="term" value="F:oxidoreductase activity, acting on the CH-OH group of donors, NAD or NADP as acceptor"/>
    <property type="evidence" value="ECO:0007669"/>
    <property type="project" value="UniProtKB-ARBA"/>
</dbReference>
<evidence type="ECO:0000313" key="4">
    <source>
        <dbReference type="EMBL" id="KAA9159067.1"/>
    </source>
</evidence>
<proteinExistence type="predicted"/>
<reference evidence="4" key="1">
    <citation type="submission" date="2019-09" db="EMBL/GenBank/DDBJ databases">
        <authorList>
            <person name="Teo W.F.A."/>
            <person name="Duangmal K."/>
        </authorList>
    </citation>
    <scope>NUCLEOTIDE SEQUENCE [LARGE SCALE GENOMIC DNA]</scope>
    <source>
        <strain evidence="4">K81G1</strain>
    </source>
</reference>
<dbReference type="InterPro" id="IPR036291">
    <property type="entry name" value="NAD(P)-bd_dom_sf"/>
</dbReference>
<dbReference type="InterPro" id="IPR029753">
    <property type="entry name" value="D-isomer_DH_CS"/>
</dbReference>
<dbReference type="OrthoDB" id="4324715at2"/>
<keyword evidence="1" id="KW-0560">Oxidoreductase</keyword>
<protein>
    <recommendedName>
        <fullName evidence="3">D-isomer specific 2-hydroxyacid dehydrogenase NAD-binding domain-containing protein</fullName>
    </recommendedName>
</protein>
<dbReference type="PANTHER" id="PTHR43333:SF1">
    <property type="entry name" value="D-ISOMER SPECIFIC 2-HYDROXYACID DEHYDROGENASE NAD-BINDING DOMAIN-CONTAINING PROTEIN"/>
    <property type="match status" value="1"/>
</dbReference>
<feature type="domain" description="D-isomer specific 2-hydroxyacid dehydrogenase NAD-binding" evidence="3">
    <location>
        <begin position="110"/>
        <end position="281"/>
    </location>
</feature>
<comment type="caution">
    <text evidence="4">The sequence shown here is derived from an EMBL/GenBank/DDBJ whole genome shotgun (WGS) entry which is preliminary data.</text>
</comment>
<name>A0A5N0V2Z3_9PSEU</name>
<evidence type="ECO:0000256" key="2">
    <source>
        <dbReference type="ARBA" id="ARBA00023027"/>
    </source>
</evidence>
<dbReference type="Proteomes" id="UP000319769">
    <property type="component" value="Unassembled WGS sequence"/>
</dbReference>
<evidence type="ECO:0000256" key="1">
    <source>
        <dbReference type="ARBA" id="ARBA00023002"/>
    </source>
</evidence>
<keyword evidence="2" id="KW-0520">NAD</keyword>
<dbReference type="SUPFAM" id="SSF51735">
    <property type="entry name" value="NAD(P)-binding Rossmann-fold domains"/>
    <property type="match status" value="1"/>
</dbReference>
<sequence>MAALRISVPYQWLYDFLATDGVKLLSWEEGAPDQADLDETDLLVLPVHTLDKHPRFPYVTAALANEVIARSRARLVQLLSVGHEGLVSPSVPIANAEGVMEGPTAEHAVTLLLSSMRSLPDFAASQGNATWHNFTSPGLIGKSVALLGYGGVGSAIDQRLRNFDCHVTRFASRARTTADTVVHALSALDAGWLGTFDAVVLALPSTPATRKLVDPAFLAAMKENAVLVNVGRGVVVDTEALVEHAAKGHIRAAVDVVDPEPLPADHPLWSTPNITITPHVGGNTDAVAPALTDLILRQARRLQDGEPVLNRLEDSASDHWAG</sequence>
<dbReference type="RefSeq" id="WP_144749177.1">
    <property type="nucleotide sequence ID" value="NZ_VMNW02000031.1"/>
</dbReference>
<keyword evidence="5" id="KW-1185">Reference proteome</keyword>
<evidence type="ECO:0000259" key="3">
    <source>
        <dbReference type="Pfam" id="PF02826"/>
    </source>
</evidence>
<dbReference type="PROSITE" id="PS00671">
    <property type="entry name" value="D_2_HYDROXYACID_DH_3"/>
    <property type="match status" value="1"/>
</dbReference>
<dbReference type="Pfam" id="PF02826">
    <property type="entry name" value="2-Hacid_dh_C"/>
    <property type="match status" value="1"/>
</dbReference>
<evidence type="ECO:0000313" key="5">
    <source>
        <dbReference type="Proteomes" id="UP000319769"/>
    </source>
</evidence>
<dbReference type="EMBL" id="VMNW02000031">
    <property type="protein sequence ID" value="KAA9159067.1"/>
    <property type="molecule type" value="Genomic_DNA"/>
</dbReference>
<organism evidence="4 5">
    <name type="scientific">Amycolatopsis acidicola</name>
    <dbReference type="NCBI Taxonomy" id="2596893"/>
    <lineage>
        <taxon>Bacteria</taxon>
        <taxon>Bacillati</taxon>
        <taxon>Actinomycetota</taxon>
        <taxon>Actinomycetes</taxon>
        <taxon>Pseudonocardiales</taxon>
        <taxon>Pseudonocardiaceae</taxon>
        <taxon>Amycolatopsis</taxon>
    </lineage>
</organism>
<dbReference type="AlphaFoldDB" id="A0A5N0V2Z3"/>